<dbReference type="SFLD" id="SFLDS00003">
    <property type="entry name" value="Haloacid_Dehalogenase"/>
    <property type="match status" value="1"/>
</dbReference>
<dbReference type="InterPro" id="IPR010033">
    <property type="entry name" value="HAD_SF_ppase_IIIC"/>
</dbReference>
<sequence>QGMRFPKLIVFDLDYTLWPLWIDTHISPPLKRVYASALKDRHGETLAFYKDVPGILVSLHKQGVALGIASRTSAPDLAREALTLLQVQGHEGPVLSIFSKKAIEIYPGSKMKHFRAIHKHTGIAYEEMIFFDDEARNREVAGLGVTFVLVPQGVTQSVFERGLRDWR</sequence>
<dbReference type="GO" id="GO:0003993">
    <property type="term" value="F:acid phosphatase activity"/>
    <property type="evidence" value="ECO:0007669"/>
    <property type="project" value="TreeGrafter"/>
</dbReference>
<dbReference type="EMBL" id="MCFI01000020">
    <property type="protein sequence ID" value="ORY77351.1"/>
    <property type="molecule type" value="Genomic_DNA"/>
</dbReference>
<dbReference type="SFLD" id="SFLDG01129">
    <property type="entry name" value="C1.5:_HAD__Beta-PGM__Phosphata"/>
    <property type="match status" value="1"/>
</dbReference>
<dbReference type="PANTHER" id="PTHR17901">
    <property type="entry name" value="MAGNESIUM-DEPENDENT PHOSPHATASE 1 MDP1"/>
    <property type="match status" value="1"/>
</dbReference>
<accession>A0A1Y2F0C6</accession>
<dbReference type="PANTHER" id="PTHR17901:SF14">
    <property type="entry name" value="MAGNESIUM-DEPENDENT PHOSPHATASE 1"/>
    <property type="match status" value="1"/>
</dbReference>
<dbReference type="Pfam" id="PF12689">
    <property type="entry name" value="Acid_PPase"/>
    <property type="match status" value="1"/>
</dbReference>
<organism evidence="1 2">
    <name type="scientific">Protomyces lactucae-debilis</name>
    <dbReference type="NCBI Taxonomy" id="2754530"/>
    <lineage>
        <taxon>Eukaryota</taxon>
        <taxon>Fungi</taxon>
        <taxon>Dikarya</taxon>
        <taxon>Ascomycota</taxon>
        <taxon>Taphrinomycotina</taxon>
        <taxon>Taphrinomycetes</taxon>
        <taxon>Taphrinales</taxon>
        <taxon>Protomycetaceae</taxon>
        <taxon>Protomyces</taxon>
    </lineage>
</organism>
<dbReference type="GeneID" id="63783642"/>
<keyword evidence="2" id="KW-1185">Reference proteome</keyword>
<evidence type="ECO:0000313" key="1">
    <source>
        <dbReference type="EMBL" id="ORY77351.1"/>
    </source>
</evidence>
<feature type="non-terminal residue" evidence="1">
    <location>
        <position position="167"/>
    </location>
</feature>
<evidence type="ECO:0000313" key="2">
    <source>
        <dbReference type="Proteomes" id="UP000193685"/>
    </source>
</evidence>
<gene>
    <name evidence="1" type="ORF">BCR37DRAFT_331890</name>
</gene>
<dbReference type="InterPro" id="IPR010036">
    <property type="entry name" value="MDP_1_eu_arc"/>
</dbReference>
<dbReference type="Proteomes" id="UP000193685">
    <property type="component" value="Unassembled WGS sequence"/>
</dbReference>
<dbReference type="SUPFAM" id="SSF56784">
    <property type="entry name" value="HAD-like"/>
    <property type="match status" value="1"/>
</dbReference>
<dbReference type="InterPro" id="IPR023214">
    <property type="entry name" value="HAD_sf"/>
</dbReference>
<name>A0A1Y2F0C6_PROLT</name>
<comment type="caution">
    <text evidence="1">The sequence shown here is derived from an EMBL/GenBank/DDBJ whole genome shotgun (WGS) entry which is preliminary data.</text>
</comment>
<dbReference type="CDD" id="cd07501">
    <property type="entry name" value="HAD_MDP-1_like"/>
    <property type="match status" value="1"/>
</dbReference>
<dbReference type="NCBIfam" id="TIGR01681">
    <property type="entry name" value="HAD-SF-IIIC"/>
    <property type="match status" value="1"/>
</dbReference>
<feature type="non-terminal residue" evidence="1">
    <location>
        <position position="1"/>
    </location>
</feature>
<dbReference type="InterPro" id="IPR036412">
    <property type="entry name" value="HAD-like_sf"/>
</dbReference>
<dbReference type="SFLD" id="SFLDG01131">
    <property type="entry name" value="C1.5.2:_MDP_Like"/>
    <property type="match status" value="1"/>
</dbReference>
<dbReference type="NCBIfam" id="TIGR01685">
    <property type="entry name" value="MDP-1"/>
    <property type="match status" value="1"/>
</dbReference>
<dbReference type="InterPro" id="IPR035679">
    <property type="entry name" value="MDP-1_euk"/>
</dbReference>
<proteinExistence type="predicted"/>
<dbReference type="OrthoDB" id="2865258at2759"/>
<dbReference type="OMA" id="GVWAWRK"/>
<dbReference type="Gene3D" id="3.40.50.1000">
    <property type="entry name" value="HAD superfamily/HAD-like"/>
    <property type="match status" value="1"/>
</dbReference>
<reference evidence="1 2" key="1">
    <citation type="submission" date="2016-07" db="EMBL/GenBank/DDBJ databases">
        <title>Pervasive Adenine N6-methylation of Active Genes in Fungi.</title>
        <authorList>
            <consortium name="DOE Joint Genome Institute"/>
            <person name="Mondo S.J."/>
            <person name="Dannebaum R.O."/>
            <person name="Kuo R.C."/>
            <person name="Labutti K."/>
            <person name="Haridas S."/>
            <person name="Kuo A."/>
            <person name="Salamov A."/>
            <person name="Ahrendt S.R."/>
            <person name="Lipzen A."/>
            <person name="Sullivan W."/>
            <person name="Andreopoulos W.B."/>
            <person name="Clum A."/>
            <person name="Lindquist E."/>
            <person name="Daum C."/>
            <person name="Ramamoorthy G.K."/>
            <person name="Gryganskyi A."/>
            <person name="Culley D."/>
            <person name="Magnuson J.K."/>
            <person name="James T.Y."/>
            <person name="O'Malley M.A."/>
            <person name="Stajich J.E."/>
            <person name="Spatafora J.W."/>
            <person name="Visel A."/>
            <person name="Grigoriev I.V."/>
        </authorList>
    </citation>
    <scope>NUCLEOTIDE SEQUENCE [LARGE SCALE GENOMIC DNA]</scope>
    <source>
        <strain evidence="1 2">12-1054</strain>
    </source>
</reference>
<dbReference type="RefSeq" id="XP_040722972.1">
    <property type="nucleotide sequence ID" value="XM_040867043.1"/>
</dbReference>
<protein>
    <submittedName>
        <fullName evidence="1">Magnesium-dependent phosphatase-1</fullName>
    </submittedName>
</protein>
<dbReference type="STRING" id="56484.A0A1Y2F0C6"/>
<dbReference type="AlphaFoldDB" id="A0A1Y2F0C6"/>